<accession>A0A846MIJ6</accession>
<feature type="signal peptide" evidence="1">
    <location>
        <begin position="1"/>
        <end position="26"/>
    </location>
</feature>
<gene>
    <name evidence="2" type="ORF">BDD39_001015</name>
</gene>
<name>A0A846MIJ6_9BACL</name>
<evidence type="ECO:0000313" key="2">
    <source>
        <dbReference type="EMBL" id="NIK14505.1"/>
    </source>
</evidence>
<keyword evidence="3" id="KW-1185">Reference proteome</keyword>
<sequence length="148" mass="16680">MKKFFPIFMLMVVGVCSLGAYFFVTASSKPPALDVSAAGQKIPVTQGSYCWKTFFSKKCVDWAYAPPWKIGNVHETVEVAPHAKIKIRFEKEPASLSVEQRKDEGSAETVKLQNHVLTAPNEKGVYVYRVMARWKQGDGSYVFRIKVK</sequence>
<evidence type="ECO:0000313" key="3">
    <source>
        <dbReference type="Proteomes" id="UP000532769"/>
    </source>
</evidence>
<comment type="caution">
    <text evidence="2">The sequence shown here is derived from an EMBL/GenBank/DDBJ whole genome shotgun (WGS) entry which is preliminary data.</text>
</comment>
<dbReference type="RefSeq" id="WP_166908801.1">
    <property type="nucleotide sequence ID" value="NZ_JAASRS010000001.1"/>
</dbReference>
<dbReference type="EMBL" id="JAASRS010000001">
    <property type="protein sequence ID" value="NIK14505.1"/>
    <property type="molecule type" value="Genomic_DNA"/>
</dbReference>
<keyword evidence="1" id="KW-0732">Signal</keyword>
<proteinExistence type="predicted"/>
<organism evidence="2 3">
    <name type="scientific">Saccharococcus thermophilus</name>
    <dbReference type="NCBI Taxonomy" id="29396"/>
    <lineage>
        <taxon>Bacteria</taxon>
        <taxon>Bacillati</taxon>
        <taxon>Bacillota</taxon>
        <taxon>Bacilli</taxon>
        <taxon>Bacillales</taxon>
        <taxon>Anoxybacillaceae</taxon>
        <taxon>Saccharococcus</taxon>
    </lineage>
</organism>
<evidence type="ECO:0000256" key="1">
    <source>
        <dbReference type="SAM" id="SignalP"/>
    </source>
</evidence>
<feature type="chain" id="PRO_5038743905" evidence="1">
    <location>
        <begin position="27"/>
        <end position="148"/>
    </location>
</feature>
<dbReference type="AlphaFoldDB" id="A0A846MIJ6"/>
<reference evidence="2 3" key="1">
    <citation type="submission" date="2020-03" db="EMBL/GenBank/DDBJ databases">
        <title>Genomic Encyclopedia of Archaeal and Bacterial Type Strains, Phase II (KMG-II): from individual species to whole genera.</title>
        <authorList>
            <person name="Goeker M."/>
        </authorList>
    </citation>
    <scope>NUCLEOTIDE SEQUENCE [LARGE SCALE GENOMIC DNA]</scope>
    <source>
        <strain evidence="2 3">DSM 4749</strain>
    </source>
</reference>
<dbReference type="Proteomes" id="UP000532769">
    <property type="component" value="Unassembled WGS sequence"/>
</dbReference>
<protein>
    <submittedName>
        <fullName evidence="2">Uncharacterized protein</fullName>
    </submittedName>
</protein>